<dbReference type="RefSeq" id="WP_378302553.1">
    <property type="nucleotide sequence ID" value="NZ_JBHUKS010000006.1"/>
</dbReference>
<proteinExistence type="predicted"/>
<keyword evidence="2" id="KW-1185">Reference proteome</keyword>
<dbReference type="Pfam" id="PF02575">
    <property type="entry name" value="YbaB_DNA_bd"/>
    <property type="match status" value="1"/>
</dbReference>
<comment type="caution">
    <text evidence="1">The sequence shown here is derived from an EMBL/GenBank/DDBJ whole genome shotgun (WGS) entry which is preliminary data.</text>
</comment>
<gene>
    <name evidence="1" type="ORF">ACFSVL_09590</name>
</gene>
<dbReference type="Proteomes" id="UP001597483">
    <property type="component" value="Unassembled WGS sequence"/>
</dbReference>
<dbReference type="EMBL" id="JBHUKS010000006">
    <property type="protein sequence ID" value="MFD2467644.1"/>
    <property type="molecule type" value="Genomic_DNA"/>
</dbReference>
<sequence length="110" mass="12131">MTAEPDSIRAAYRAFAEIQGSAESEDRFVAAIVGYDHDLRELWLDPRALRDRDAASLAARVLRTVQAATEDADRRAFGVAQPFLPPGTGFADVDLAFDPVLAEVERRARQ</sequence>
<name>A0ABW5H4K7_9PSEU</name>
<accession>A0ABW5H4K7</accession>
<evidence type="ECO:0000313" key="2">
    <source>
        <dbReference type="Proteomes" id="UP001597483"/>
    </source>
</evidence>
<organism evidence="1 2">
    <name type="scientific">Amycolatopsis silviterrae</name>
    <dbReference type="NCBI Taxonomy" id="1656914"/>
    <lineage>
        <taxon>Bacteria</taxon>
        <taxon>Bacillati</taxon>
        <taxon>Actinomycetota</taxon>
        <taxon>Actinomycetes</taxon>
        <taxon>Pseudonocardiales</taxon>
        <taxon>Pseudonocardiaceae</taxon>
        <taxon>Amycolatopsis</taxon>
    </lineage>
</organism>
<evidence type="ECO:0000313" key="1">
    <source>
        <dbReference type="EMBL" id="MFD2467644.1"/>
    </source>
</evidence>
<protein>
    <submittedName>
        <fullName evidence="1">YbaB/EbfC family nucleoid-associated protein</fullName>
    </submittedName>
</protein>
<dbReference type="InterPro" id="IPR036894">
    <property type="entry name" value="YbaB-like_sf"/>
</dbReference>
<dbReference type="InterPro" id="IPR004401">
    <property type="entry name" value="YbaB/EbfC"/>
</dbReference>
<dbReference type="Gene3D" id="3.30.1310.10">
    <property type="entry name" value="Nucleoid-associated protein YbaB-like domain"/>
    <property type="match status" value="1"/>
</dbReference>
<reference evidence="2" key="1">
    <citation type="journal article" date="2019" name="Int. J. Syst. Evol. Microbiol.">
        <title>The Global Catalogue of Microorganisms (GCM) 10K type strain sequencing project: providing services to taxonomists for standard genome sequencing and annotation.</title>
        <authorList>
            <consortium name="The Broad Institute Genomics Platform"/>
            <consortium name="The Broad Institute Genome Sequencing Center for Infectious Disease"/>
            <person name="Wu L."/>
            <person name="Ma J."/>
        </authorList>
    </citation>
    <scope>NUCLEOTIDE SEQUENCE [LARGE SCALE GENOMIC DNA]</scope>
    <source>
        <strain evidence="2">CGMCC 4.7641</strain>
    </source>
</reference>